<dbReference type="Proteomes" id="UP000006671">
    <property type="component" value="Unassembled WGS sequence"/>
</dbReference>
<name>D2V499_NAEGR</name>
<accession>D2V499</accession>
<dbReference type="VEuPathDB" id="AmoebaDB:NAEGRDRAFT_63647"/>
<dbReference type="InParanoid" id="D2V499"/>
<gene>
    <name evidence="1" type="ORF">NAEGRDRAFT_63647</name>
</gene>
<dbReference type="OMA" id="QVEICIN"/>
<dbReference type="AlphaFoldDB" id="D2V499"/>
<sequence>MKKDPLLDLKEEEWSYVAHNMLDTYSFCHIISYMPYFYQSKYKRLNKFTLKWVEYQQKYTIVQRIIKKVRPHYYENFESNNLVNEQSVLIDLDDLKFVEKQDFEKLEFKNYLEDPEMLEKMIKQLYYLDDYRWLLYWNNVGDKFFDQETVYDPKMLFDRKYSENYELEGTQSLVSRKFLNNFSMCFTIIGLKDMKTPLKHYLKRLNSIGVVAAEFLFCDYKLLNEYNPKRFYDMATPYFTNCFLSLTKYPPTGNEHESAKSSKVTNFIPAKSNIKSIKRARKYLIECANVHGVHASLIPRGELFTYSLFDKETKTKLNWEQVKSIYENSILSISEKFTNPALKKEMDITQYLFEPILDKARKTYLSEKSENGFLKSLNQFQLDPEVKENKDRLEYILKLVDDDCFQRLCNRSKSLPQMVKSLDFETKTKFQKFHLHTTLQIKKFKLESFKLYSWEIDFLNSSLTFTPSKKESIIVDPPKNQSSTQKKKKYTKIVVEDKEFQ</sequence>
<evidence type="ECO:0000313" key="2">
    <source>
        <dbReference type="Proteomes" id="UP000006671"/>
    </source>
</evidence>
<proteinExistence type="predicted"/>
<dbReference type="EMBL" id="GG738851">
    <property type="protein sequence ID" value="EFC48346.1"/>
    <property type="molecule type" value="Genomic_DNA"/>
</dbReference>
<dbReference type="RefSeq" id="XP_002681090.1">
    <property type="nucleotide sequence ID" value="XM_002681044.1"/>
</dbReference>
<dbReference type="GeneID" id="8862103"/>
<organism evidence="2">
    <name type="scientific">Naegleria gruberi</name>
    <name type="common">Amoeba</name>
    <dbReference type="NCBI Taxonomy" id="5762"/>
    <lineage>
        <taxon>Eukaryota</taxon>
        <taxon>Discoba</taxon>
        <taxon>Heterolobosea</taxon>
        <taxon>Tetramitia</taxon>
        <taxon>Eutetramitia</taxon>
        <taxon>Vahlkampfiidae</taxon>
        <taxon>Naegleria</taxon>
    </lineage>
</organism>
<dbReference type="KEGG" id="ngr:NAEGRDRAFT_63647"/>
<keyword evidence="2" id="KW-1185">Reference proteome</keyword>
<protein>
    <submittedName>
        <fullName evidence="1">Predicted protein</fullName>
    </submittedName>
</protein>
<reference evidence="1 2" key="1">
    <citation type="journal article" date="2010" name="Cell">
        <title>The genome of Naegleria gruberi illuminates early eukaryotic versatility.</title>
        <authorList>
            <person name="Fritz-Laylin L.K."/>
            <person name="Prochnik S.E."/>
            <person name="Ginger M.L."/>
            <person name="Dacks J.B."/>
            <person name="Carpenter M.L."/>
            <person name="Field M.C."/>
            <person name="Kuo A."/>
            <person name="Paredez A."/>
            <person name="Chapman J."/>
            <person name="Pham J."/>
            <person name="Shu S."/>
            <person name="Neupane R."/>
            <person name="Cipriano M."/>
            <person name="Mancuso J."/>
            <person name="Tu H."/>
            <person name="Salamov A."/>
            <person name="Lindquist E."/>
            <person name="Shapiro H."/>
            <person name="Lucas S."/>
            <person name="Grigoriev I.V."/>
            <person name="Cande W.Z."/>
            <person name="Fulton C."/>
            <person name="Rokhsar D.S."/>
            <person name="Dawson S.C."/>
        </authorList>
    </citation>
    <scope>NUCLEOTIDE SEQUENCE [LARGE SCALE GENOMIC DNA]</scope>
    <source>
        <strain evidence="1 2">NEG-M</strain>
    </source>
</reference>
<evidence type="ECO:0000313" key="1">
    <source>
        <dbReference type="EMBL" id="EFC48346.1"/>
    </source>
</evidence>